<organism evidence="1 2">
    <name type="scientific">Sphingomonas humi</name>
    <dbReference type="NCBI Taxonomy" id="335630"/>
    <lineage>
        <taxon>Bacteria</taxon>
        <taxon>Pseudomonadati</taxon>
        <taxon>Pseudomonadota</taxon>
        <taxon>Alphaproteobacteria</taxon>
        <taxon>Sphingomonadales</taxon>
        <taxon>Sphingomonadaceae</taxon>
        <taxon>Sphingomonas</taxon>
    </lineage>
</organism>
<accession>A0ABP7RQ96</accession>
<dbReference type="InterPro" id="IPR015943">
    <property type="entry name" value="WD40/YVTN_repeat-like_dom_sf"/>
</dbReference>
<proteinExistence type="predicted"/>
<gene>
    <name evidence="1" type="ORF">GCM10022211_08930</name>
</gene>
<protein>
    <recommendedName>
        <fullName evidence="3">Sortilin N-terminal domain-containing protein</fullName>
    </recommendedName>
</protein>
<dbReference type="SUPFAM" id="SSF110296">
    <property type="entry name" value="Oligoxyloglucan reducing end-specific cellobiohydrolase"/>
    <property type="match status" value="2"/>
</dbReference>
<evidence type="ECO:0000313" key="1">
    <source>
        <dbReference type="EMBL" id="GAA4000647.1"/>
    </source>
</evidence>
<evidence type="ECO:0000313" key="2">
    <source>
        <dbReference type="Proteomes" id="UP001501310"/>
    </source>
</evidence>
<dbReference type="InterPro" id="IPR052025">
    <property type="entry name" value="Xyloglucanase_GH74"/>
</dbReference>
<dbReference type="Proteomes" id="UP001501310">
    <property type="component" value="Unassembled WGS sequence"/>
</dbReference>
<dbReference type="PROSITE" id="PS51318">
    <property type="entry name" value="TAT"/>
    <property type="match status" value="1"/>
</dbReference>
<dbReference type="PANTHER" id="PTHR43739">
    <property type="entry name" value="XYLOGLUCANASE (EUROFUNG)"/>
    <property type="match status" value="1"/>
</dbReference>
<sequence>MAIDLPMNRRSALVGLIGVAGAGGAIGLSQTQRRAEGRRQTAQAEPIRLENGETDFRKVSLAQVPLGAGGFVTGLDISRDGKRFACRTDVTNAYVRDVGDGFWRPLFSPSSMAPKDYDPLPEHKDKADSLGVAGIRIAPSNKDIIFAVFCGYVWRSADGGRTVQRTRFPQKRFNPNGGWQRLFNPTVDIHPVDPSSVLVGTWGEGAWCTADGGATWRQADLPPAEGTPDGQEGIHLVAFDPAQPNRVYVFVAGLGLFRSDTGPGGKFDLLAGGPTRSSNIVPGPGGDLFVCEFSKDRWGGKVWRYSPMAGWTSAQPKREAMTLAFDPRKPGTALLVNADGVLMKSDDFCATFAELTGWKWAENGGEIQWMGGLSTMYPAQVKFDPNVPGQAWIAQGVGVASANIDDPAIRVQDWSAGIEELCAWSTLCVPGGKTYLAAMDKPFWRVDSLSAYTNDFRFPVLEGNGHNADFVAFATWMDYAPEDPRFLVGVVAPGQWSGPGYTTNGGESWKVFSGQPEGGWGKGGCIAAASKTNFVVLPSNNAPGVYTLDGGKSWATIKLDGKSPTTGFANAFYVGRKNLSADKSRPGTFALVFTTLSGNDEYLNVLGGLWLSRDGGRSWTQQLAGLIGPPGTKPREVAVAGGDARQFWQCQLEYVPGRSGELVYTPHADLSADRFFWSQDDGKTWAELHKSIRNVRAFGFGKAAPGQARPSLFFWGEVRGRQGLFASFDWLASEPRLVSRFPSQMLANVSCIGGDLNNFGRVYVGTSCAGWVRVDVEA</sequence>
<dbReference type="Gene3D" id="2.130.10.10">
    <property type="entry name" value="YVTN repeat-like/Quinoprotein amine dehydrogenase"/>
    <property type="match status" value="2"/>
</dbReference>
<keyword evidence="2" id="KW-1185">Reference proteome</keyword>
<dbReference type="InterPro" id="IPR006311">
    <property type="entry name" value="TAT_signal"/>
</dbReference>
<name>A0ABP7RQ96_9SPHN</name>
<dbReference type="EMBL" id="BAAAZD010000001">
    <property type="protein sequence ID" value="GAA4000647.1"/>
    <property type="molecule type" value="Genomic_DNA"/>
</dbReference>
<comment type="caution">
    <text evidence="1">The sequence shown here is derived from an EMBL/GenBank/DDBJ whole genome shotgun (WGS) entry which is preliminary data.</text>
</comment>
<evidence type="ECO:0008006" key="3">
    <source>
        <dbReference type="Google" id="ProtNLM"/>
    </source>
</evidence>
<dbReference type="PANTHER" id="PTHR43739:SF5">
    <property type="entry name" value="EXO-ALPHA-SIALIDASE"/>
    <property type="match status" value="1"/>
</dbReference>
<reference evidence="2" key="1">
    <citation type="journal article" date="2019" name="Int. J. Syst. Evol. Microbiol.">
        <title>The Global Catalogue of Microorganisms (GCM) 10K type strain sequencing project: providing services to taxonomists for standard genome sequencing and annotation.</title>
        <authorList>
            <consortium name="The Broad Institute Genomics Platform"/>
            <consortium name="The Broad Institute Genome Sequencing Center for Infectious Disease"/>
            <person name="Wu L."/>
            <person name="Ma J."/>
        </authorList>
    </citation>
    <scope>NUCLEOTIDE SEQUENCE [LARGE SCALE GENOMIC DNA]</scope>
    <source>
        <strain evidence="2">JCM 16603</strain>
    </source>
</reference>